<evidence type="ECO:0000313" key="3">
    <source>
        <dbReference type="EMBL" id="KAH7075113.1"/>
    </source>
</evidence>
<evidence type="ECO:0000259" key="2">
    <source>
        <dbReference type="Pfam" id="PF06985"/>
    </source>
</evidence>
<keyword evidence="4" id="KW-1185">Reference proteome</keyword>
<gene>
    <name evidence="3" type="ORF">FB567DRAFT_183714</name>
</gene>
<dbReference type="InterPro" id="IPR010730">
    <property type="entry name" value="HET"/>
</dbReference>
<proteinExistence type="predicted"/>
<organism evidence="3 4">
    <name type="scientific">Paraphoma chrysanthemicola</name>
    <dbReference type="NCBI Taxonomy" id="798071"/>
    <lineage>
        <taxon>Eukaryota</taxon>
        <taxon>Fungi</taxon>
        <taxon>Dikarya</taxon>
        <taxon>Ascomycota</taxon>
        <taxon>Pezizomycotina</taxon>
        <taxon>Dothideomycetes</taxon>
        <taxon>Pleosporomycetidae</taxon>
        <taxon>Pleosporales</taxon>
        <taxon>Pleosporineae</taxon>
        <taxon>Phaeosphaeriaceae</taxon>
        <taxon>Paraphoma</taxon>
    </lineage>
</organism>
<name>A0A8K0QYI4_9PLEO</name>
<dbReference type="Proteomes" id="UP000813461">
    <property type="component" value="Unassembled WGS sequence"/>
</dbReference>
<sequence>MPLRRQKDDQATSKPPSGLRKWFKSRGTRQEERHAPQHAPQYTPQYAPQYTPQYAPQLYGAHAQVPPKSPGVTQYAVPQPGYYGHAPYSNLPQQPDYGLQPAQPVHQFHQAHLHTASPPAQQQLYLPIRPVPTFQVQAPPGEDYSDAPNATGPLPPAEGIQLDLEGLSPAQLLFVLTALNRSALSVARSSAEQASPTAYELQGQHIPFDVQTISDVSSEEGNFAEDPYNVSDMDDSYDLADESMLDVPVLERDFNRRFMFMSPAERPEWYIVNPAHLPSTHPDFLCGTCRHIDFIKLFEQEETNVLPHRKYYISLGTFMEMSARKECPFCSFAIRVMTHHMLLEKKLHRAGLEQKREALLQSDLFSEKFYICPIRYANTHRIPLLYFCTEGDLPAVSRRKSIATKAVRYGLPRTMSFRPMHKTQSKLGRFTKRDTIDFEWIKERMVLCDERSTSRHYKNSPHLRAINVNTLCIDNISTFARYCTLSYVWGDAQHFKLSKANVQGFRKPGSLNKVFHLFPKTIQDAITLTRQIGETYLWVDALCIIQDDDDDKALQINSMGVIYRQSVLCIQALCGVDSTYGLPGVTPGSREVQQFATRLACSRGNLLLSNQLPTADKDATWGTRAWTLQEKILSQRMLLITDDSVTWWCWHTETLEDENCRHQLWPEGTAHTEMTFFTTEHDLVISKIPKGCNFDIYAFTIFDYTRRNVKFQEDAERACQGVLDVFSRSHRANCVFGLPDTAMDAALLWCPIGSAVRRLDQYGRPLFPSWSWLGWKGAAAYPWLIEREFPMSTKGSPLLWEDASLQGEAKWFTSLELRHSASPSRRTTQDPFENWTLDPEDPWVYSTDFQEALRWIHPVSQEHYLGGRRAFHYTIGTSHRLKFVTLAAPFDLASGIIRRPENYDYTQPLYQQRVLDRWGFSVGYIYTPNPDTMPEPQRKKFRGRQEFLVMSRSSIASDPRIGAEKLDHSIYQMPELRPRNIAPPQDGNERLHHSAYFNTDRYDAAYPWCMFNVLMVESRGGAVQRVSVGRIHIGAFLGANPVRKNICLE</sequence>
<protein>
    <submittedName>
        <fullName evidence="3">Heterokaryon incompatibility protein-domain-containing protein</fullName>
    </submittedName>
</protein>
<dbReference type="EMBL" id="JAGMVJ010000020">
    <property type="protein sequence ID" value="KAH7075113.1"/>
    <property type="molecule type" value="Genomic_DNA"/>
</dbReference>
<dbReference type="OrthoDB" id="5135333at2759"/>
<evidence type="ECO:0000256" key="1">
    <source>
        <dbReference type="SAM" id="MobiDB-lite"/>
    </source>
</evidence>
<dbReference type="AlphaFoldDB" id="A0A8K0QYI4"/>
<reference evidence="3" key="1">
    <citation type="journal article" date="2021" name="Nat. Commun.">
        <title>Genetic determinants of endophytism in the Arabidopsis root mycobiome.</title>
        <authorList>
            <person name="Mesny F."/>
            <person name="Miyauchi S."/>
            <person name="Thiergart T."/>
            <person name="Pickel B."/>
            <person name="Atanasova L."/>
            <person name="Karlsson M."/>
            <person name="Huettel B."/>
            <person name="Barry K.W."/>
            <person name="Haridas S."/>
            <person name="Chen C."/>
            <person name="Bauer D."/>
            <person name="Andreopoulos W."/>
            <person name="Pangilinan J."/>
            <person name="LaButti K."/>
            <person name="Riley R."/>
            <person name="Lipzen A."/>
            <person name="Clum A."/>
            <person name="Drula E."/>
            <person name="Henrissat B."/>
            <person name="Kohler A."/>
            <person name="Grigoriev I.V."/>
            <person name="Martin F.M."/>
            <person name="Hacquard S."/>
        </authorList>
    </citation>
    <scope>NUCLEOTIDE SEQUENCE</scope>
    <source>
        <strain evidence="3">MPI-SDFR-AT-0120</strain>
    </source>
</reference>
<feature type="compositionally biased region" description="Basic and acidic residues" evidence="1">
    <location>
        <begin position="1"/>
        <end position="11"/>
    </location>
</feature>
<evidence type="ECO:0000313" key="4">
    <source>
        <dbReference type="Proteomes" id="UP000813461"/>
    </source>
</evidence>
<dbReference type="PANTHER" id="PTHR33112">
    <property type="entry name" value="DOMAIN PROTEIN, PUTATIVE-RELATED"/>
    <property type="match status" value="1"/>
</dbReference>
<feature type="compositionally biased region" description="Polar residues" evidence="1">
    <location>
        <begin position="40"/>
        <end position="51"/>
    </location>
</feature>
<dbReference type="PANTHER" id="PTHR33112:SF12">
    <property type="entry name" value="HETEROKARYON INCOMPATIBILITY DOMAIN-CONTAINING PROTEIN"/>
    <property type="match status" value="1"/>
</dbReference>
<accession>A0A8K0QYI4</accession>
<comment type="caution">
    <text evidence="3">The sequence shown here is derived from an EMBL/GenBank/DDBJ whole genome shotgun (WGS) entry which is preliminary data.</text>
</comment>
<dbReference type="Pfam" id="PF06985">
    <property type="entry name" value="HET"/>
    <property type="match status" value="1"/>
</dbReference>
<feature type="region of interest" description="Disordered" evidence="1">
    <location>
        <begin position="1"/>
        <end position="51"/>
    </location>
</feature>
<feature type="domain" description="Heterokaryon incompatibility" evidence="2">
    <location>
        <begin position="482"/>
        <end position="630"/>
    </location>
</feature>